<feature type="transmembrane region" description="Helical" evidence="13">
    <location>
        <begin position="287"/>
        <end position="305"/>
    </location>
</feature>
<name>A0AA88XNF9_PINIB</name>
<dbReference type="GO" id="GO:0051260">
    <property type="term" value="P:protein homooligomerization"/>
    <property type="evidence" value="ECO:0007669"/>
    <property type="project" value="InterPro"/>
</dbReference>
<evidence type="ECO:0000259" key="14">
    <source>
        <dbReference type="SMART" id="SM00225"/>
    </source>
</evidence>
<reference evidence="15" key="1">
    <citation type="submission" date="2019-08" db="EMBL/GenBank/DDBJ databases">
        <title>The improved chromosome-level genome for the pearl oyster Pinctada fucata martensii using PacBio sequencing and Hi-C.</title>
        <authorList>
            <person name="Zheng Z."/>
        </authorList>
    </citation>
    <scope>NUCLEOTIDE SEQUENCE</scope>
    <source>
        <strain evidence="15">ZZ-2019</strain>
        <tissue evidence="15">Adductor muscle</tissue>
    </source>
</reference>
<dbReference type="GO" id="GO:0005251">
    <property type="term" value="F:delayed rectifier potassium channel activity"/>
    <property type="evidence" value="ECO:0007669"/>
    <property type="project" value="TreeGrafter"/>
</dbReference>
<evidence type="ECO:0000256" key="5">
    <source>
        <dbReference type="ARBA" id="ARBA00022826"/>
    </source>
</evidence>
<evidence type="ECO:0000256" key="6">
    <source>
        <dbReference type="ARBA" id="ARBA00022882"/>
    </source>
</evidence>
<dbReference type="SMART" id="SM00225">
    <property type="entry name" value="BTB"/>
    <property type="match status" value="1"/>
</dbReference>
<evidence type="ECO:0000256" key="12">
    <source>
        <dbReference type="SAM" id="MobiDB-lite"/>
    </source>
</evidence>
<dbReference type="InterPro" id="IPR003974">
    <property type="entry name" value="K_chnl_volt-dep_Kv3"/>
</dbReference>
<gene>
    <name evidence="15" type="ORF">FSP39_013535</name>
</gene>
<dbReference type="Proteomes" id="UP001186944">
    <property type="component" value="Unassembled WGS sequence"/>
</dbReference>
<evidence type="ECO:0000313" key="16">
    <source>
        <dbReference type="Proteomes" id="UP001186944"/>
    </source>
</evidence>
<keyword evidence="3" id="KW-0633">Potassium transport</keyword>
<evidence type="ECO:0000256" key="2">
    <source>
        <dbReference type="ARBA" id="ARBA00022448"/>
    </source>
</evidence>
<evidence type="ECO:0000256" key="3">
    <source>
        <dbReference type="ARBA" id="ARBA00022538"/>
    </source>
</evidence>
<dbReference type="Pfam" id="PF00520">
    <property type="entry name" value="Ion_trans"/>
    <property type="match status" value="1"/>
</dbReference>
<keyword evidence="10 13" id="KW-0472">Membrane</keyword>
<evidence type="ECO:0000256" key="1">
    <source>
        <dbReference type="ARBA" id="ARBA00004141"/>
    </source>
</evidence>
<dbReference type="FunFam" id="1.10.287.70:FF:000028">
    <property type="entry name" value="potassium voltage-gated channel subfamily D member 3"/>
    <property type="match status" value="1"/>
</dbReference>
<feature type="transmembrane region" description="Helical" evidence="13">
    <location>
        <begin position="453"/>
        <end position="474"/>
    </location>
</feature>
<evidence type="ECO:0000256" key="9">
    <source>
        <dbReference type="ARBA" id="ARBA00023065"/>
    </source>
</evidence>
<comment type="subcellular location">
    <subcellularLocation>
        <location evidence="1">Membrane</location>
        <topology evidence="1">Multi-pass membrane protein</topology>
    </subcellularLocation>
</comment>
<dbReference type="PANTHER" id="PTHR11537:SF252">
    <property type="entry name" value="POTASSIUM VOLTAGE-GATED CHANNEL PROTEIN SHAW"/>
    <property type="match status" value="1"/>
</dbReference>
<evidence type="ECO:0000313" key="15">
    <source>
        <dbReference type="EMBL" id="KAK3084435.1"/>
    </source>
</evidence>
<feature type="transmembrane region" description="Helical" evidence="13">
    <location>
        <begin position="352"/>
        <end position="373"/>
    </location>
</feature>
<keyword evidence="7" id="KW-0630">Potassium</keyword>
<dbReference type="GO" id="GO:0001508">
    <property type="term" value="P:action potential"/>
    <property type="evidence" value="ECO:0007669"/>
    <property type="project" value="TreeGrafter"/>
</dbReference>
<dbReference type="Gene3D" id="3.30.710.10">
    <property type="entry name" value="Potassium Channel Kv1.1, Chain A"/>
    <property type="match status" value="1"/>
</dbReference>
<dbReference type="InterPro" id="IPR005821">
    <property type="entry name" value="Ion_trans_dom"/>
</dbReference>
<dbReference type="PANTHER" id="PTHR11537">
    <property type="entry name" value="VOLTAGE-GATED POTASSIUM CHANNEL"/>
    <property type="match status" value="1"/>
</dbReference>
<dbReference type="PRINTS" id="PR00169">
    <property type="entry name" value="KCHANNEL"/>
</dbReference>
<evidence type="ECO:0000256" key="10">
    <source>
        <dbReference type="ARBA" id="ARBA00023136"/>
    </source>
</evidence>
<comment type="caution">
    <text evidence="15">The sequence shown here is derived from an EMBL/GenBank/DDBJ whole genome shotgun (WGS) entry which is preliminary data.</text>
</comment>
<dbReference type="InterPro" id="IPR003968">
    <property type="entry name" value="K_chnl_volt-dep_Kv"/>
</dbReference>
<dbReference type="GO" id="GO:0032809">
    <property type="term" value="C:neuronal cell body membrane"/>
    <property type="evidence" value="ECO:0007669"/>
    <property type="project" value="TreeGrafter"/>
</dbReference>
<keyword evidence="8 13" id="KW-1133">Transmembrane helix</keyword>
<keyword evidence="5" id="KW-0631">Potassium channel</keyword>
<dbReference type="InterPro" id="IPR028325">
    <property type="entry name" value="VG_K_chnl"/>
</dbReference>
<dbReference type="InterPro" id="IPR011333">
    <property type="entry name" value="SKP1/BTB/POZ_sf"/>
</dbReference>
<accession>A0AA88XNF9</accession>
<feature type="compositionally biased region" description="Basic and acidic residues" evidence="12">
    <location>
        <begin position="502"/>
        <end position="522"/>
    </location>
</feature>
<dbReference type="Pfam" id="PF02214">
    <property type="entry name" value="BTB_2"/>
    <property type="match status" value="1"/>
</dbReference>
<dbReference type="PRINTS" id="PR01498">
    <property type="entry name" value="SHAWCHANNEL"/>
</dbReference>
<dbReference type="EMBL" id="VSWD01000013">
    <property type="protein sequence ID" value="KAK3084435.1"/>
    <property type="molecule type" value="Genomic_DNA"/>
</dbReference>
<feature type="region of interest" description="Disordered" evidence="12">
    <location>
        <begin position="1"/>
        <end position="24"/>
    </location>
</feature>
<feature type="transmembrane region" description="Helical" evidence="13">
    <location>
        <begin position="393"/>
        <end position="412"/>
    </location>
</feature>
<evidence type="ECO:0000256" key="8">
    <source>
        <dbReference type="ARBA" id="ARBA00022989"/>
    </source>
</evidence>
<dbReference type="PRINTS" id="PR01491">
    <property type="entry name" value="KVCHANNEL"/>
</dbReference>
<dbReference type="SUPFAM" id="SSF81324">
    <property type="entry name" value="Voltage-gated potassium channels"/>
    <property type="match status" value="1"/>
</dbReference>
<feature type="compositionally biased region" description="Polar residues" evidence="12">
    <location>
        <begin position="541"/>
        <end position="558"/>
    </location>
</feature>
<dbReference type="SUPFAM" id="SSF54695">
    <property type="entry name" value="POZ domain"/>
    <property type="match status" value="1"/>
</dbReference>
<proteinExistence type="predicted"/>
<protein>
    <recommendedName>
        <fullName evidence="14">BTB domain-containing protein</fullName>
    </recommendedName>
</protein>
<keyword evidence="4 13" id="KW-0812">Transmembrane</keyword>
<dbReference type="GO" id="GO:0045211">
    <property type="term" value="C:postsynaptic membrane"/>
    <property type="evidence" value="ECO:0007669"/>
    <property type="project" value="TreeGrafter"/>
</dbReference>
<dbReference type="GO" id="GO:0008076">
    <property type="term" value="C:voltage-gated potassium channel complex"/>
    <property type="evidence" value="ECO:0007669"/>
    <property type="project" value="InterPro"/>
</dbReference>
<keyword evidence="9" id="KW-0406">Ion transport</keyword>
<dbReference type="InterPro" id="IPR027359">
    <property type="entry name" value="Volt_channel_dom_sf"/>
</dbReference>
<evidence type="ECO:0000256" key="11">
    <source>
        <dbReference type="ARBA" id="ARBA00023303"/>
    </source>
</evidence>
<dbReference type="Gene3D" id="1.10.287.70">
    <property type="match status" value="1"/>
</dbReference>
<dbReference type="GO" id="GO:0032590">
    <property type="term" value="C:dendrite membrane"/>
    <property type="evidence" value="ECO:0007669"/>
    <property type="project" value="TreeGrafter"/>
</dbReference>
<keyword evidence="11" id="KW-0407">Ion channel</keyword>
<dbReference type="Gene3D" id="1.20.120.350">
    <property type="entry name" value="Voltage-gated potassium channels. Chain C"/>
    <property type="match status" value="1"/>
</dbReference>
<evidence type="ECO:0000256" key="13">
    <source>
        <dbReference type="SAM" id="Phobius"/>
    </source>
</evidence>
<dbReference type="InterPro" id="IPR000210">
    <property type="entry name" value="BTB/POZ_dom"/>
</dbReference>
<keyword evidence="16" id="KW-1185">Reference proteome</keyword>
<evidence type="ECO:0000256" key="7">
    <source>
        <dbReference type="ARBA" id="ARBA00022958"/>
    </source>
</evidence>
<keyword evidence="2" id="KW-0813">Transport</keyword>
<dbReference type="InterPro" id="IPR003131">
    <property type="entry name" value="T1-type_BTB"/>
</dbReference>
<dbReference type="GO" id="GO:0042734">
    <property type="term" value="C:presynaptic membrane"/>
    <property type="evidence" value="ECO:0007669"/>
    <property type="project" value="TreeGrafter"/>
</dbReference>
<dbReference type="GO" id="GO:0043679">
    <property type="term" value="C:axon terminus"/>
    <property type="evidence" value="ECO:0007669"/>
    <property type="project" value="TreeGrafter"/>
</dbReference>
<feature type="region of interest" description="Disordered" evidence="12">
    <location>
        <begin position="502"/>
        <end position="560"/>
    </location>
</feature>
<feature type="domain" description="BTB" evidence="14">
    <location>
        <begin position="76"/>
        <end position="176"/>
    </location>
</feature>
<organism evidence="15 16">
    <name type="scientific">Pinctada imbricata</name>
    <name type="common">Atlantic pearl-oyster</name>
    <name type="synonym">Pinctada martensii</name>
    <dbReference type="NCBI Taxonomy" id="66713"/>
    <lineage>
        <taxon>Eukaryota</taxon>
        <taxon>Metazoa</taxon>
        <taxon>Spiralia</taxon>
        <taxon>Lophotrochozoa</taxon>
        <taxon>Mollusca</taxon>
        <taxon>Bivalvia</taxon>
        <taxon>Autobranchia</taxon>
        <taxon>Pteriomorphia</taxon>
        <taxon>Pterioida</taxon>
        <taxon>Pterioidea</taxon>
        <taxon>Pteriidae</taxon>
        <taxon>Pinctada</taxon>
    </lineage>
</organism>
<evidence type="ECO:0000256" key="4">
    <source>
        <dbReference type="ARBA" id="ARBA00022692"/>
    </source>
</evidence>
<dbReference type="AlphaFoldDB" id="A0AA88XNF9"/>
<keyword evidence="6" id="KW-0851">Voltage-gated channel</keyword>
<feature type="transmembrane region" description="Helical" evidence="13">
    <location>
        <begin position="234"/>
        <end position="252"/>
    </location>
</feature>
<feature type="transmembrane region" description="Helical" evidence="13">
    <location>
        <begin position="326"/>
        <end position="346"/>
    </location>
</feature>
<sequence length="666" mass="76299">MYTSLPIRRGTLGPRQDDQGSSSQLNLFSLGRSRLHDDKSDEDLRKRFKKRNKSSAFAKTLLNVIKKKKYKEVDWYKVFINVGGVKFVTYQGTLSNFPNTKLGKLNDKSSDYDSINGEYFFDRNPHLFQYILDYQRKGTIHVPRSFCAKTIRDELEFWELDDRALDSCCRKFFFETMSDILQIEALEESLKSAPERLYDVLSETSTENTRTWKDKVWLFLDNARSSLAAKIWSYFYMLLVFISIASIFIGTLPSCRVQNGKFFKRHTSLPHLSFQTFHSLTTQPHDALIFIDLICMLFFTFEFFLRIYVCPRKLRLFCRASTIFDLLYLLPVWILFLTDAIDSTFWNHIERITYLLFMQAIMILRVFRIFRLLRHYRGLKILWLAIRASVGELLLLFVFVMFCITIYAGFIYCAELFNDEAYENILVGMYWALITMTTVGYGDISPSTWAGSIVASICALTGIILIGMPVPIIASNFHAYYGMHVMDEDDLFIPPKPHAKKLSKEKINDEPRAQNQPKEKVDGGTASGTTEATEKKDNESADSIQKAESSQTKTTSGANAVLVKDIDTRKVSKNQVAPEVSCDQPNQSSELANEQKILSVRQGIYDNLRSRNLSLSTLPSHLVVEELIESEHIGKVCERPIPTISLSSSTLDGEKSKDHNVTAVDV</sequence>
<feature type="transmembrane region" description="Helical" evidence="13">
    <location>
        <begin position="424"/>
        <end position="441"/>
    </location>
</feature>
<dbReference type="CDD" id="cd18317">
    <property type="entry name" value="BTB_POZ_Kv"/>
    <property type="match status" value="1"/>
</dbReference>